<keyword evidence="3" id="KW-1185">Reference proteome</keyword>
<keyword evidence="1" id="KW-1133">Transmembrane helix</keyword>
<gene>
    <name evidence="2" type="ORF">KEC57_10910</name>
</gene>
<comment type="caution">
    <text evidence="2">The sequence shown here is derived from an EMBL/GenBank/DDBJ whole genome shotgun (WGS) entry which is preliminary data.</text>
</comment>
<evidence type="ECO:0000256" key="1">
    <source>
        <dbReference type="SAM" id="Phobius"/>
    </source>
</evidence>
<evidence type="ECO:0000313" key="2">
    <source>
        <dbReference type="EMBL" id="MCC2032689.1"/>
    </source>
</evidence>
<protein>
    <submittedName>
        <fullName evidence="2">Uncharacterized protein</fullName>
    </submittedName>
</protein>
<dbReference type="EMBL" id="JAGTTN010000003">
    <property type="protein sequence ID" value="MCC2032689.1"/>
    <property type="molecule type" value="Genomic_DNA"/>
</dbReference>
<organism evidence="2 3">
    <name type="scientific">Microbacterium allomyrinae</name>
    <dbReference type="NCBI Taxonomy" id="2830666"/>
    <lineage>
        <taxon>Bacteria</taxon>
        <taxon>Bacillati</taxon>
        <taxon>Actinomycetota</taxon>
        <taxon>Actinomycetes</taxon>
        <taxon>Micrococcales</taxon>
        <taxon>Microbacteriaceae</taxon>
        <taxon>Microbacterium</taxon>
    </lineage>
</organism>
<reference evidence="2" key="1">
    <citation type="submission" date="2021-04" db="EMBL/GenBank/DDBJ databases">
        <title>Microbacterium tenobrionis sp. nov. and Microbacterium allomyrinae sp. nov., isolated from larvae of Tenobrio molitor and Allomyrina dichotoma, respectively.</title>
        <authorList>
            <person name="Lee S.D."/>
        </authorList>
    </citation>
    <scope>NUCLEOTIDE SEQUENCE</scope>
    <source>
        <strain evidence="2">BWT-G7</strain>
    </source>
</reference>
<accession>A0A9X1LV74</accession>
<keyword evidence="1" id="KW-0472">Membrane</keyword>
<evidence type="ECO:0000313" key="3">
    <source>
        <dbReference type="Proteomes" id="UP001139354"/>
    </source>
</evidence>
<dbReference type="RefSeq" id="WP_229384653.1">
    <property type="nucleotide sequence ID" value="NZ_JAGTTN010000003.1"/>
</dbReference>
<name>A0A9X1LV74_9MICO</name>
<keyword evidence="1" id="KW-0812">Transmembrane</keyword>
<proteinExistence type="predicted"/>
<dbReference type="AlphaFoldDB" id="A0A9X1LV74"/>
<dbReference type="Proteomes" id="UP001139354">
    <property type="component" value="Unassembled WGS sequence"/>
</dbReference>
<feature type="transmembrane region" description="Helical" evidence="1">
    <location>
        <begin position="54"/>
        <end position="80"/>
    </location>
</feature>
<sequence length="82" mass="8728">MSSSPALTVAFGVVAAVFGIVFALKASSIADVMWTQNESLTRHSRLLAMPRDYYLWLCRLGGIALSIIATGLVIGAVISLMN</sequence>